<evidence type="ECO:0000256" key="1">
    <source>
        <dbReference type="SAM" id="MobiDB-lite"/>
    </source>
</evidence>
<reference evidence="2" key="2">
    <citation type="journal article" date="2021" name="Genome Biol. Evol.">
        <title>Developing a high-quality reference genome for a parasitic bivalve with doubly uniparental inheritance (Bivalvia: Unionida).</title>
        <authorList>
            <person name="Smith C.H."/>
        </authorList>
    </citation>
    <scope>NUCLEOTIDE SEQUENCE</scope>
    <source>
        <strain evidence="2">CHS0354</strain>
        <tissue evidence="2">Mantle</tissue>
    </source>
</reference>
<keyword evidence="3" id="KW-1185">Reference proteome</keyword>
<organism evidence="2 3">
    <name type="scientific">Potamilus streckersoni</name>
    <dbReference type="NCBI Taxonomy" id="2493646"/>
    <lineage>
        <taxon>Eukaryota</taxon>
        <taxon>Metazoa</taxon>
        <taxon>Spiralia</taxon>
        <taxon>Lophotrochozoa</taxon>
        <taxon>Mollusca</taxon>
        <taxon>Bivalvia</taxon>
        <taxon>Autobranchia</taxon>
        <taxon>Heteroconchia</taxon>
        <taxon>Palaeoheterodonta</taxon>
        <taxon>Unionida</taxon>
        <taxon>Unionoidea</taxon>
        <taxon>Unionidae</taxon>
        <taxon>Ambleminae</taxon>
        <taxon>Lampsilini</taxon>
        <taxon>Potamilus</taxon>
    </lineage>
</organism>
<comment type="caution">
    <text evidence="2">The sequence shown here is derived from an EMBL/GenBank/DDBJ whole genome shotgun (WGS) entry which is preliminary data.</text>
</comment>
<protein>
    <submittedName>
        <fullName evidence="2">Uncharacterized protein</fullName>
    </submittedName>
</protein>
<evidence type="ECO:0000313" key="3">
    <source>
        <dbReference type="Proteomes" id="UP001195483"/>
    </source>
</evidence>
<feature type="region of interest" description="Disordered" evidence="1">
    <location>
        <begin position="1"/>
        <end position="86"/>
    </location>
</feature>
<name>A0AAE0W4U5_9BIVA</name>
<reference evidence="2" key="1">
    <citation type="journal article" date="2021" name="Genome Biol. Evol.">
        <title>A High-Quality Reference Genome for a Parasitic Bivalve with Doubly Uniparental Inheritance (Bivalvia: Unionida).</title>
        <authorList>
            <person name="Smith C.H."/>
        </authorList>
    </citation>
    <scope>NUCLEOTIDE SEQUENCE</scope>
    <source>
        <strain evidence="2">CHS0354</strain>
    </source>
</reference>
<dbReference type="EMBL" id="JAEAOA010000532">
    <property type="protein sequence ID" value="KAK3600497.1"/>
    <property type="molecule type" value="Genomic_DNA"/>
</dbReference>
<proteinExistence type="predicted"/>
<gene>
    <name evidence="2" type="ORF">CHS0354_007878</name>
</gene>
<accession>A0AAE0W4U5</accession>
<reference evidence="2" key="3">
    <citation type="submission" date="2023-05" db="EMBL/GenBank/DDBJ databases">
        <authorList>
            <person name="Smith C.H."/>
        </authorList>
    </citation>
    <scope>NUCLEOTIDE SEQUENCE</scope>
    <source>
        <strain evidence="2">CHS0354</strain>
        <tissue evidence="2">Mantle</tissue>
    </source>
</reference>
<dbReference type="AlphaFoldDB" id="A0AAE0W4U5"/>
<feature type="compositionally biased region" description="Polar residues" evidence="1">
    <location>
        <begin position="1"/>
        <end position="31"/>
    </location>
</feature>
<dbReference type="Proteomes" id="UP001195483">
    <property type="component" value="Unassembled WGS sequence"/>
</dbReference>
<evidence type="ECO:0000313" key="2">
    <source>
        <dbReference type="EMBL" id="KAK3600497.1"/>
    </source>
</evidence>
<sequence>MTNPTSTVDDGTMTQHPTATFGGNAQSTTDLPRSAKNRKKTGKNKQAITKNLAEKQLRSTKINALTEHESGGGRNPSRKSTNEKVQ</sequence>